<organism evidence="1 2">
    <name type="scientific">Pistacia atlantica</name>
    <dbReference type="NCBI Taxonomy" id="434234"/>
    <lineage>
        <taxon>Eukaryota</taxon>
        <taxon>Viridiplantae</taxon>
        <taxon>Streptophyta</taxon>
        <taxon>Embryophyta</taxon>
        <taxon>Tracheophyta</taxon>
        <taxon>Spermatophyta</taxon>
        <taxon>Magnoliopsida</taxon>
        <taxon>eudicotyledons</taxon>
        <taxon>Gunneridae</taxon>
        <taxon>Pentapetalae</taxon>
        <taxon>rosids</taxon>
        <taxon>malvids</taxon>
        <taxon>Sapindales</taxon>
        <taxon>Anacardiaceae</taxon>
        <taxon>Pistacia</taxon>
    </lineage>
</organism>
<comment type="caution">
    <text evidence="1">The sequence shown here is derived from an EMBL/GenBank/DDBJ whole genome shotgun (WGS) entry which is preliminary data.</text>
</comment>
<gene>
    <name evidence="1" type="ORF">Patl1_21772</name>
</gene>
<proteinExistence type="predicted"/>
<dbReference type="Proteomes" id="UP001164250">
    <property type="component" value="Chromosome 4"/>
</dbReference>
<evidence type="ECO:0000313" key="2">
    <source>
        <dbReference type="Proteomes" id="UP001164250"/>
    </source>
</evidence>
<evidence type="ECO:0000313" key="1">
    <source>
        <dbReference type="EMBL" id="KAJ0099475.1"/>
    </source>
</evidence>
<protein>
    <submittedName>
        <fullName evidence="1">Uncharacterized protein</fullName>
    </submittedName>
</protein>
<name>A0ACC1BKK9_9ROSI</name>
<dbReference type="EMBL" id="CM047900">
    <property type="protein sequence ID" value="KAJ0099475.1"/>
    <property type="molecule type" value="Genomic_DNA"/>
</dbReference>
<accession>A0ACC1BKK9</accession>
<keyword evidence="2" id="KW-1185">Reference proteome</keyword>
<sequence>MSAPHILVVPFPAQGHVIPLLELSYASLNMVLELPLQLSILLAREFNRILLTRRPSLLGMARREPNSFIYVAFGSFTIMDKIQFRELALGLELTNKPFLWVVRPNISDNANEAFLEGFQDRVTNHGKMVDWAPQQKVFSHPSIAYFFSHCSWNSTMEGWD</sequence>
<reference evidence="2" key="1">
    <citation type="journal article" date="2023" name="G3 (Bethesda)">
        <title>Genome assembly and association tests identify interacting loci associated with vigor, precocity, and sex in interspecific pistachio rootstocks.</title>
        <authorList>
            <person name="Palmer W."/>
            <person name="Jacygrad E."/>
            <person name="Sagayaradj S."/>
            <person name="Cavanaugh K."/>
            <person name="Han R."/>
            <person name="Bertier L."/>
            <person name="Beede B."/>
            <person name="Kafkas S."/>
            <person name="Golino D."/>
            <person name="Preece J."/>
            <person name="Michelmore R."/>
        </authorList>
    </citation>
    <scope>NUCLEOTIDE SEQUENCE [LARGE SCALE GENOMIC DNA]</scope>
</reference>